<comment type="caution">
    <text evidence="3">The sequence shown here is derived from an EMBL/GenBank/DDBJ whole genome shotgun (WGS) entry which is preliminary data.</text>
</comment>
<evidence type="ECO:0008006" key="5">
    <source>
        <dbReference type="Google" id="ProtNLM"/>
    </source>
</evidence>
<sequence>MMKSGSHKLAPNNLWMASTNHETEQRSFTVVAKGHSAILTFLFILGVIILSVGLPFCIMYFLDLIGVFIIIPAGLVVFGLGFAIVSGRTTTLTVDQTAQTVTINVKEACLKACFTSCCSSDFRGTHTFSFQDILRVAVAQNCSKSNIRIFFLSGVKFDTHSTVDNQSALHFGAIINGYLAEHPPPFTQYHSAFYMGGFADPSIATGPKNQQMYTPPQLVDGHEQYNLPTAFPAEPSQGSKYLSSERTETKNPLSSPPSDYPDTSLISKD</sequence>
<dbReference type="EMBL" id="JARBJD010000004">
    <property type="protein sequence ID" value="KAK2964041.1"/>
    <property type="molecule type" value="Genomic_DNA"/>
</dbReference>
<feature type="transmembrane region" description="Helical" evidence="2">
    <location>
        <begin position="36"/>
        <end position="61"/>
    </location>
</feature>
<gene>
    <name evidence="3" type="ORF">BLNAU_1122</name>
</gene>
<name>A0ABQ9YK60_9EUKA</name>
<accession>A0ABQ9YK60</accession>
<reference evidence="3 4" key="1">
    <citation type="journal article" date="2022" name="bioRxiv">
        <title>Genomics of Preaxostyla Flagellates Illuminates Evolutionary Transitions and the Path Towards Mitochondrial Loss.</title>
        <authorList>
            <person name="Novak L.V.F."/>
            <person name="Treitli S.C."/>
            <person name="Pyrih J."/>
            <person name="Halakuc P."/>
            <person name="Pipaliya S.V."/>
            <person name="Vacek V."/>
            <person name="Brzon O."/>
            <person name="Soukal P."/>
            <person name="Eme L."/>
            <person name="Dacks J.B."/>
            <person name="Karnkowska A."/>
            <person name="Elias M."/>
            <person name="Hampl V."/>
        </authorList>
    </citation>
    <scope>NUCLEOTIDE SEQUENCE [LARGE SCALE GENOMIC DNA]</scope>
    <source>
        <strain evidence="3">NAU3</strain>
        <tissue evidence="3">Gut</tissue>
    </source>
</reference>
<keyword evidence="2" id="KW-1133">Transmembrane helix</keyword>
<keyword evidence="2" id="KW-0472">Membrane</keyword>
<organism evidence="3 4">
    <name type="scientific">Blattamonas nauphoetae</name>
    <dbReference type="NCBI Taxonomy" id="2049346"/>
    <lineage>
        <taxon>Eukaryota</taxon>
        <taxon>Metamonada</taxon>
        <taxon>Preaxostyla</taxon>
        <taxon>Oxymonadida</taxon>
        <taxon>Blattamonas</taxon>
    </lineage>
</organism>
<feature type="transmembrane region" description="Helical" evidence="2">
    <location>
        <begin position="67"/>
        <end position="85"/>
    </location>
</feature>
<dbReference type="Proteomes" id="UP001281761">
    <property type="component" value="Unassembled WGS sequence"/>
</dbReference>
<evidence type="ECO:0000256" key="1">
    <source>
        <dbReference type="SAM" id="MobiDB-lite"/>
    </source>
</evidence>
<evidence type="ECO:0000256" key="2">
    <source>
        <dbReference type="SAM" id="Phobius"/>
    </source>
</evidence>
<protein>
    <recommendedName>
        <fullName evidence="5">Transmembrane protein</fullName>
    </recommendedName>
</protein>
<evidence type="ECO:0000313" key="4">
    <source>
        <dbReference type="Proteomes" id="UP001281761"/>
    </source>
</evidence>
<keyword evidence="2" id="KW-0812">Transmembrane</keyword>
<proteinExistence type="predicted"/>
<keyword evidence="4" id="KW-1185">Reference proteome</keyword>
<evidence type="ECO:0000313" key="3">
    <source>
        <dbReference type="EMBL" id="KAK2964041.1"/>
    </source>
</evidence>
<feature type="region of interest" description="Disordered" evidence="1">
    <location>
        <begin position="227"/>
        <end position="269"/>
    </location>
</feature>